<dbReference type="RefSeq" id="WP_137312890.1">
    <property type="nucleotide sequence ID" value="NZ_CP040017.1"/>
</dbReference>
<name>A0A4P8HNL3_9BURK</name>
<accession>A0A4P8HNL3</accession>
<keyword evidence="3" id="KW-1185">Reference proteome</keyword>
<proteinExistence type="predicted"/>
<dbReference type="Proteomes" id="UP000298763">
    <property type="component" value="Chromosome"/>
</dbReference>
<reference evidence="1 4" key="2">
    <citation type="submission" date="2020-08" db="EMBL/GenBank/DDBJ databases">
        <title>Genomic Encyclopedia of Type Strains, Phase III (KMG-III): the genomes of soil and plant-associated and newly described type strains.</title>
        <authorList>
            <person name="Whitman W."/>
        </authorList>
    </citation>
    <scope>NUCLEOTIDE SEQUENCE [LARGE SCALE GENOMIC DNA]</scope>
    <source>
        <strain evidence="1 4">CECT 7753</strain>
    </source>
</reference>
<dbReference type="Proteomes" id="UP000584325">
    <property type="component" value="Unassembled WGS sequence"/>
</dbReference>
<evidence type="ECO:0000313" key="2">
    <source>
        <dbReference type="EMBL" id="QCP10004.1"/>
    </source>
</evidence>
<evidence type="ECO:0008006" key="5">
    <source>
        <dbReference type="Google" id="ProtNLM"/>
    </source>
</evidence>
<gene>
    <name evidence="2" type="ORF">FCL38_05890</name>
    <name evidence="1" type="ORF">FHS02_000783</name>
</gene>
<sequence length="150" mass="17604">MDELFQTRLSSQLQIVETDARMHTIRKVLSMTKWFTSEELMQRIINGSETGEATIRNWLASREIFSVIHNEQMLFARYQFDSHDRPLPIINLILDILKIDDPWAIAAWFVCENSWVKKTAESCHCSPVDILDRHEELMCAARHERATHFS</sequence>
<evidence type="ECO:0000313" key="4">
    <source>
        <dbReference type="Proteomes" id="UP000584325"/>
    </source>
</evidence>
<dbReference type="EMBL" id="JACHXS010000001">
    <property type="protein sequence ID" value="MBB3219996.1"/>
    <property type="molecule type" value="Genomic_DNA"/>
</dbReference>
<reference evidence="2 3" key="1">
    <citation type="submission" date="2019-05" db="EMBL/GenBank/DDBJ databases">
        <title>Draft Genome Sequences of Six Type Strains of the Genus Massilia.</title>
        <authorList>
            <person name="Miess H."/>
            <person name="Frediansyhah A."/>
            <person name="Gross H."/>
        </authorList>
    </citation>
    <scope>NUCLEOTIDE SEQUENCE [LARGE SCALE GENOMIC DNA]</scope>
    <source>
        <strain evidence="2 3">DSMZ 26121</strain>
    </source>
</reference>
<evidence type="ECO:0000313" key="3">
    <source>
        <dbReference type="Proteomes" id="UP000298763"/>
    </source>
</evidence>
<dbReference type="AlphaFoldDB" id="A0A4P8HNL3"/>
<evidence type="ECO:0000313" key="1">
    <source>
        <dbReference type="EMBL" id="MBB3219996.1"/>
    </source>
</evidence>
<organism evidence="1 4">
    <name type="scientific">Pseudoduganella umbonata</name>
    <dbReference type="NCBI Taxonomy" id="864828"/>
    <lineage>
        <taxon>Bacteria</taxon>
        <taxon>Pseudomonadati</taxon>
        <taxon>Pseudomonadota</taxon>
        <taxon>Betaproteobacteria</taxon>
        <taxon>Burkholderiales</taxon>
        <taxon>Oxalobacteraceae</taxon>
        <taxon>Telluria group</taxon>
        <taxon>Pseudoduganella</taxon>
    </lineage>
</organism>
<dbReference type="EMBL" id="CP040017">
    <property type="protein sequence ID" value="QCP10004.1"/>
    <property type="molecule type" value="Genomic_DNA"/>
</dbReference>
<protein>
    <recommendedName>
        <fullName evidence="5">DUF2384 domain-containing protein</fullName>
    </recommendedName>
</protein>